<dbReference type="InterPro" id="IPR045341">
    <property type="entry name" value="DUF6532"/>
</dbReference>
<evidence type="ECO:0000259" key="2">
    <source>
        <dbReference type="Pfam" id="PF20149"/>
    </source>
</evidence>
<feature type="region of interest" description="Disordered" evidence="1">
    <location>
        <begin position="1"/>
        <end position="84"/>
    </location>
</feature>
<accession>A0A4S4N4D3</accession>
<sequence length="518" mass="57665">MDDDQDDTIMKDQSELQTPATPSPRSKSQHQVVAHIPDSHALDDAMQGEAVRTDDERSGDEDGDEDDESLKDELATQPSGKLAARFAAERPYFKKSENAVISDSEIEEVLQDDVVNGVDKGKQKARAVSKDGKLPPPPGAKRVTRIDLDDDPRDVDEGFRQPTTDSIQRHMEHSGSERVVKSETPERSTSPISQPGSSGRAVADRPKQWAGYTDLICEMNQKLGIKSQNSTMQGFLYLCIEKFVLYSFTRNAFPLIPEKTQAIFRAMKEAAQELSLEDLSSRLKADKGYARTLSAIPDTRVTLIRSHMKVAADGGDKKIENGIKISDAFTLPLNDVQACEQRVKQLLKRQYPAYDYVFPPRETTGTVYQPDHTKPYLHPWLIHVLRNCKEVGKGRAPYATRLVDHFRPSPGAKPEVPAPLLALAATAIHAALSEYSTGTHMPMRNGKKVHFDGSYSQVYMDHLDSIKDLETSDDTKAMYHPLLAKIYSSAFDTLPRAPIDRTPRDPQSAPKITVINLD</sequence>
<feature type="region of interest" description="Disordered" evidence="1">
    <location>
        <begin position="110"/>
        <end position="204"/>
    </location>
</feature>
<dbReference type="Proteomes" id="UP000308730">
    <property type="component" value="Unassembled WGS sequence"/>
</dbReference>
<feature type="compositionally biased region" description="Basic and acidic residues" evidence="1">
    <location>
        <begin position="167"/>
        <end position="186"/>
    </location>
</feature>
<comment type="caution">
    <text evidence="3">The sequence shown here is derived from an EMBL/GenBank/DDBJ whole genome shotgun (WGS) entry which is preliminary data.</text>
</comment>
<feature type="compositionally biased region" description="Polar residues" evidence="1">
    <location>
        <begin position="187"/>
        <end position="197"/>
    </location>
</feature>
<gene>
    <name evidence="3" type="ORF">EUX98_g1492</name>
</gene>
<dbReference type="AlphaFoldDB" id="A0A4S4N4D3"/>
<protein>
    <recommendedName>
        <fullName evidence="2">DUF6532 domain-containing protein</fullName>
    </recommendedName>
</protein>
<evidence type="ECO:0000313" key="3">
    <source>
        <dbReference type="EMBL" id="THH32701.1"/>
    </source>
</evidence>
<name>A0A4S4N4D3_9APHY</name>
<feature type="compositionally biased region" description="Acidic residues" evidence="1">
    <location>
        <begin position="57"/>
        <end position="70"/>
    </location>
</feature>
<organism evidence="3 4">
    <name type="scientific">Antrodiella citrinella</name>
    <dbReference type="NCBI Taxonomy" id="2447956"/>
    <lineage>
        <taxon>Eukaryota</taxon>
        <taxon>Fungi</taxon>
        <taxon>Dikarya</taxon>
        <taxon>Basidiomycota</taxon>
        <taxon>Agaricomycotina</taxon>
        <taxon>Agaricomycetes</taxon>
        <taxon>Polyporales</taxon>
        <taxon>Steccherinaceae</taxon>
        <taxon>Antrodiella</taxon>
    </lineage>
</organism>
<evidence type="ECO:0000313" key="4">
    <source>
        <dbReference type="Proteomes" id="UP000308730"/>
    </source>
</evidence>
<keyword evidence="4" id="KW-1185">Reference proteome</keyword>
<dbReference type="EMBL" id="SGPM01000017">
    <property type="protein sequence ID" value="THH32701.1"/>
    <property type="molecule type" value="Genomic_DNA"/>
</dbReference>
<evidence type="ECO:0000256" key="1">
    <source>
        <dbReference type="SAM" id="MobiDB-lite"/>
    </source>
</evidence>
<feature type="domain" description="DUF6532" evidence="2">
    <location>
        <begin position="240"/>
        <end position="468"/>
    </location>
</feature>
<dbReference type="OrthoDB" id="3214739at2759"/>
<proteinExistence type="predicted"/>
<feature type="compositionally biased region" description="Polar residues" evidence="1">
    <location>
        <begin position="15"/>
        <end position="31"/>
    </location>
</feature>
<dbReference type="Pfam" id="PF20149">
    <property type="entry name" value="DUF6532"/>
    <property type="match status" value="1"/>
</dbReference>
<feature type="region of interest" description="Disordered" evidence="1">
    <location>
        <begin position="497"/>
        <end position="518"/>
    </location>
</feature>
<reference evidence="3 4" key="1">
    <citation type="submission" date="2019-02" db="EMBL/GenBank/DDBJ databases">
        <title>Genome sequencing of the rare red list fungi Antrodiella citrinella (Flaviporus citrinellus).</title>
        <authorList>
            <person name="Buettner E."/>
            <person name="Kellner H."/>
        </authorList>
    </citation>
    <scope>NUCLEOTIDE SEQUENCE [LARGE SCALE GENOMIC DNA]</scope>
    <source>
        <strain evidence="3 4">DSM 108506</strain>
    </source>
</reference>